<sequence length="364" mass="38225">MLASVQIVAGLVTLIVGGELLVRGASAIATAMRIPPLIIGLTVVAFGTSAPELGVSLQAAYAGSVDVAVGNVIGSNIFNVLFVLGLSALFAPLIVSSQLIRFDVPLMIGASILTWWLARDGGLSRLDGLWLFGLLVVYLLMCFFNGRRKPTASAAPAIPTEDLVDEAEAAPRRLPLQFVYMVAGLVGLTFGAKWLVTGAVSVATWMGVSELIIGLTIVAIGTSLPEIVTSVVASIRGERDIAVGNVVGSNLFNLGCVLGISSIVAPQGIPVGAEALAFDMPVMIAVAAVCFPIFFTGQVIARWEGGLFLVYFVAYTTLLIVSQTHPSLAEQYRWVLGYVVVPLTLLTVAGSFLMSLRQPAHVEN</sequence>
<feature type="transmembrane region" description="Helical" evidence="5">
    <location>
        <begin position="6"/>
        <end position="25"/>
    </location>
</feature>
<dbReference type="Gene3D" id="1.20.1420.30">
    <property type="entry name" value="NCX, central ion-binding region"/>
    <property type="match status" value="1"/>
</dbReference>
<dbReference type="GO" id="GO:0005886">
    <property type="term" value="C:plasma membrane"/>
    <property type="evidence" value="ECO:0007669"/>
    <property type="project" value="TreeGrafter"/>
</dbReference>
<keyword evidence="2 5" id="KW-0812">Transmembrane</keyword>
<dbReference type="InterPro" id="IPR004837">
    <property type="entry name" value="NaCa_Exmemb"/>
</dbReference>
<evidence type="ECO:0000313" key="8">
    <source>
        <dbReference type="Proteomes" id="UP000325286"/>
    </source>
</evidence>
<dbReference type="InterPro" id="IPR044880">
    <property type="entry name" value="NCX_ion-bd_dom_sf"/>
</dbReference>
<evidence type="ECO:0000256" key="3">
    <source>
        <dbReference type="ARBA" id="ARBA00022989"/>
    </source>
</evidence>
<dbReference type="GO" id="GO:0005262">
    <property type="term" value="F:calcium channel activity"/>
    <property type="evidence" value="ECO:0007669"/>
    <property type="project" value="TreeGrafter"/>
</dbReference>
<dbReference type="GO" id="GO:0006874">
    <property type="term" value="P:intracellular calcium ion homeostasis"/>
    <property type="evidence" value="ECO:0007669"/>
    <property type="project" value="TreeGrafter"/>
</dbReference>
<feature type="transmembrane region" description="Helical" evidence="5">
    <location>
        <begin position="307"/>
        <end position="323"/>
    </location>
</feature>
<reference evidence="7 8" key="1">
    <citation type="submission" date="2019-08" db="EMBL/GenBank/DDBJ databases">
        <title>Deep-cultivation of Planctomycetes and their phenomic and genomic characterization uncovers novel biology.</title>
        <authorList>
            <person name="Wiegand S."/>
            <person name="Jogler M."/>
            <person name="Boedeker C."/>
            <person name="Pinto D."/>
            <person name="Vollmers J."/>
            <person name="Rivas-Marin E."/>
            <person name="Kohn T."/>
            <person name="Peeters S.H."/>
            <person name="Heuer A."/>
            <person name="Rast P."/>
            <person name="Oberbeckmann S."/>
            <person name="Bunk B."/>
            <person name="Jeske O."/>
            <person name="Meyerdierks A."/>
            <person name="Storesund J.E."/>
            <person name="Kallscheuer N."/>
            <person name="Luecker S."/>
            <person name="Lage O.M."/>
            <person name="Pohl T."/>
            <person name="Merkel B.J."/>
            <person name="Hornburger P."/>
            <person name="Mueller R.-W."/>
            <person name="Bruemmer F."/>
            <person name="Labrenz M."/>
            <person name="Spormann A.M."/>
            <person name="Op den Camp H."/>
            <person name="Overmann J."/>
            <person name="Amann R."/>
            <person name="Jetten M.S.M."/>
            <person name="Mascher T."/>
            <person name="Medema M.H."/>
            <person name="Devos D.P."/>
            <person name="Kaster A.-K."/>
            <person name="Ovreas L."/>
            <person name="Rohde M."/>
            <person name="Galperin M.Y."/>
            <person name="Jogler C."/>
        </authorList>
    </citation>
    <scope>NUCLEOTIDE SEQUENCE [LARGE SCALE GENOMIC DNA]</scope>
    <source>
        <strain evidence="7 8">UC8</strain>
    </source>
</reference>
<proteinExistence type="predicted"/>
<evidence type="ECO:0000256" key="5">
    <source>
        <dbReference type="SAM" id="Phobius"/>
    </source>
</evidence>
<keyword evidence="3 5" id="KW-1133">Transmembrane helix</keyword>
<feature type="domain" description="Sodium/calcium exchanger membrane region" evidence="6">
    <location>
        <begin position="5"/>
        <end position="143"/>
    </location>
</feature>
<evidence type="ECO:0000256" key="4">
    <source>
        <dbReference type="ARBA" id="ARBA00023136"/>
    </source>
</evidence>
<protein>
    <submittedName>
        <fullName evidence="7">Inner membrane protein YrbG</fullName>
    </submittedName>
</protein>
<feature type="transmembrane region" description="Helical" evidence="5">
    <location>
        <begin position="335"/>
        <end position="356"/>
    </location>
</feature>
<dbReference type="EMBL" id="CP042914">
    <property type="protein sequence ID" value="QEG41474.1"/>
    <property type="molecule type" value="Genomic_DNA"/>
</dbReference>
<feature type="transmembrane region" description="Helical" evidence="5">
    <location>
        <begin position="73"/>
        <end position="95"/>
    </location>
</feature>
<accession>A0A5B9QR52</accession>
<evidence type="ECO:0000256" key="2">
    <source>
        <dbReference type="ARBA" id="ARBA00022692"/>
    </source>
</evidence>
<feature type="transmembrane region" description="Helical" evidence="5">
    <location>
        <begin position="247"/>
        <end position="269"/>
    </location>
</feature>
<dbReference type="KEGG" id="rul:UC8_34960"/>
<feature type="domain" description="Sodium/calcium exchanger membrane region" evidence="6">
    <location>
        <begin position="178"/>
        <end position="320"/>
    </location>
</feature>
<dbReference type="GO" id="GO:0008273">
    <property type="term" value="F:calcium, potassium:sodium antiporter activity"/>
    <property type="evidence" value="ECO:0007669"/>
    <property type="project" value="TreeGrafter"/>
</dbReference>
<name>A0A5B9QR52_9BACT</name>
<feature type="transmembrane region" description="Helical" evidence="5">
    <location>
        <begin position="178"/>
        <end position="205"/>
    </location>
</feature>
<comment type="subcellular location">
    <subcellularLocation>
        <location evidence="1">Membrane</location>
        <topology evidence="1">Multi-pass membrane protein</topology>
    </subcellularLocation>
</comment>
<feature type="transmembrane region" description="Helical" evidence="5">
    <location>
        <begin position="211"/>
        <end position="235"/>
    </location>
</feature>
<keyword evidence="8" id="KW-1185">Reference proteome</keyword>
<organism evidence="7 8">
    <name type="scientific">Roseimaritima ulvae</name>
    <dbReference type="NCBI Taxonomy" id="980254"/>
    <lineage>
        <taxon>Bacteria</taxon>
        <taxon>Pseudomonadati</taxon>
        <taxon>Planctomycetota</taxon>
        <taxon>Planctomycetia</taxon>
        <taxon>Pirellulales</taxon>
        <taxon>Pirellulaceae</taxon>
        <taxon>Roseimaritima</taxon>
    </lineage>
</organism>
<keyword evidence="4 5" id="KW-0472">Membrane</keyword>
<evidence type="ECO:0000256" key="1">
    <source>
        <dbReference type="ARBA" id="ARBA00004141"/>
    </source>
</evidence>
<dbReference type="OrthoDB" id="9794225at2"/>
<dbReference type="PANTHER" id="PTHR10846">
    <property type="entry name" value="SODIUM/POTASSIUM/CALCIUM EXCHANGER"/>
    <property type="match status" value="1"/>
</dbReference>
<feature type="transmembrane region" description="Helical" evidence="5">
    <location>
        <begin position="37"/>
        <end position="61"/>
    </location>
</feature>
<feature type="transmembrane region" description="Helical" evidence="5">
    <location>
        <begin position="102"/>
        <end position="118"/>
    </location>
</feature>
<feature type="transmembrane region" description="Helical" evidence="5">
    <location>
        <begin position="275"/>
        <end position="295"/>
    </location>
</feature>
<dbReference type="Proteomes" id="UP000325286">
    <property type="component" value="Chromosome"/>
</dbReference>
<dbReference type="RefSeq" id="WP_068142254.1">
    <property type="nucleotide sequence ID" value="NZ_CP042914.1"/>
</dbReference>
<dbReference type="AlphaFoldDB" id="A0A5B9QR52"/>
<dbReference type="PANTHER" id="PTHR10846:SF8">
    <property type="entry name" value="INNER MEMBRANE PROTEIN YRBG"/>
    <property type="match status" value="1"/>
</dbReference>
<gene>
    <name evidence="7" type="primary">yrbG</name>
    <name evidence="7" type="ORF">UC8_34960</name>
</gene>
<dbReference type="NCBIfam" id="TIGR00367">
    <property type="entry name" value="calcium/sodium antiporter"/>
    <property type="match status" value="1"/>
</dbReference>
<evidence type="ECO:0000259" key="6">
    <source>
        <dbReference type="Pfam" id="PF01699"/>
    </source>
</evidence>
<dbReference type="Pfam" id="PF01699">
    <property type="entry name" value="Na_Ca_ex"/>
    <property type="match status" value="2"/>
</dbReference>
<dbReference type="InterPro" id="IPR004481">
    <property type="entry name" value="K/Na/Ca-exchanger"/>
</dbReference>
<evidence type="ECO:0000313" key="7">
    <source>
        <dbReference type="EMBL" id="QEG41474.1"/>
    </source>
</evidence>
<feature type="transmembrane region" description="Helical" evidence="5">
    <location>
        <begin position="130"/>
        <end position="146"/>
    </location>
</feature>